<keyword evidence="3" id="KW-0762">Sugar transport</keyword>
<dbReference type="Pfam" id="PF02302">
    <property type="entry name" value="PTS_IIB"/>
    <property type="match status" value="1"/>
</dbReference>
<dbReference type="InterPro" id="IPR013012">
    <property type="entry name" value="PTS_EIIB_3"/>
</dbReference>
<feature type="domain" description="PTS EIIB type-3" evidence="8">
    <location>
        <begin position="1"/>
        <end position="104"/>
    </location>
</feature>
<evidence type="ECO:0000256" key="7">
    <source>
        <dbReference type="PROSITE-ProRule" id="PRU00423"/>
    </source>
</evidence>
<dbReference type="SUPFAM" id="SSF52794">
    <property type="entry name" value="PTS system IIB component-like"/>
    <property type="match status" value="1"/>
</dbReference>
<evidence type="ECO:0000313" key="9">
    <source>
        <dbReference type="EMBL" id="MBP1918424.1"/>
    </source>
</evidence>
<dbReference type="InterPro" id="IPR036095">
    <property type="entry name" value="PTS_EIIB-like_sf"/>
</dbReference>
<dbReference type="CDD" id="cd05564">
    <property type="entry name" value="PTS_IIB_chitobiose_lichenan"/>
    <property type="match status" value="1"/>
</dbReference>
<name>A0ABS4G1K1_9CLOT</name>
<dbReference type="InterPro" id="IPR003501">
    <property type="entry name" value="PTS_EIIB_2/3"/>
</dbReference>
<dbReference type="PANTHER" id="PTHR34581:SF2">
    <property type="entry name" value="PTS SYSTEM N,N'-DIACETYLCHITOBIOSE-SPECIFIC EIIB COMPONENT"/>
    <property type="match status" value="1"/>
</dbReference>
<keyword evidence="10" id="KW-1185">Reference proteome</keyword>
<evidence type="ECO:0000256" key="4">
    <source>
        <dbReference type="ARBA" id="ARBA00022679"/>
    </source>
</evidence>
<evidence type="ECO:0000256" key="6">
    <source>
        <dbReference type="ARBA" id="ARBA00022777"/>
    </source>
</evidence>
<evidence type="ECO:0000256" key="3">
    <source>
        <dbReference type="ARBA" id="ARBA00022597"/>
    </source>
</evidence>
<dbReference type="EMBL" id="JAGGKC010000005">
    <property type="protein sequence ID" value="MBP1918424.1"/>
    <property type="molecule type" value="Genomic_DNA"/>
</dbReference>
<comment type="caution">
    <text evidence="9">The sequence shown here is derived from an EMBL/GenBank/DDBJ whole genome shotgun (WGS) entry which is preliminary data.</text>
</comment>
<keyword evidence="4" id="KW-0808">Transferase</keyword>
<keyword evidence="5" id="KW-0598">Phosphotransferase system</keyword>
<evidence type="ECO:0000259" key="8">
    <source>
        <dbReference type="PROSITE" id="PS51100"/>
    </source>
</evidence>
<dbReference type="PROSITE" id="PS51100">
    <property type="entry name" value="PTS_EIIB_TYPE_3"/>
    <property type="match status" value="1"/>
</dbReference>
<evidence type="ECO:0000256" key="5">
    <source>
        <dbReference type="ARBA" id="ARBA00022683"/>
    </source>
</evidence>
<keyword evidence="6" id="KW-0418">Kinase</keyword>
<protein>
    <submittedName>
        <fullName evidence="9">PTS system cellobiose-specific IIB component</fullName>
    </submittedName>
</protein>
<feature type="modified residue" description="Phosphocysteine; by EIIA" evidence="7">
    <location>
        <position position="8"/>
    </location>
</feature>
<proteinExistence type="predicted"/>
<keyword evidence="1" id="KW-0813">Transport</keyword>
<reference evidence="9 10" key="1">
    <citation type="submission" date="2021-03" db="EMBL/GenBank/DDBJ databases">
        <title>Genomic Encyclopedia of Type Strains, Phase IV (KMG-IV): sequencing the most valuable type-strain genomes for metagenomic binning, comparative biology and taxonomic classification.</title>
        <authorList>
            <person name="Goeker M."/>
        </authorList>
    </citation>
    <scope>NUCLEOTIDE SEQUENCE [LARGE SCALE GENOMIC DNA]</scope>
    <source>
        <strain evidence="9 10">DSM 6139</strain>
    </source>
</reference>
<organism evidence="9 10">
    <name type="scientific">Youngiibacter multivorans</name>
    <dbReference type="NCBI Taxonomy" id="937251"/>
    <lineage>
        <taxon>Bacteria</taxon>
        <taxon>Bacillati</taxon>
        <taxon>Bacillota</taxon>
        <taxon>Clostridia</taxon>
        <taxon>Eubacteriales</taxon>
        <taxon>Clostridiaceae</taxon>
        <taxon>Youngiibacter</taxon>
    </lineage>
</organism>
<evidence type="ECO:0000313" key="10">
    <source>
        <dbReference type="Proteomes" id="UP001519271"/>
    </source>
</evidence>
<evidence type="ECO:0000256" key="1">
    <source>
        <dbReference type="ARBA" id="ARBA00022448"/>
    </source>
</evidence>
<evidence type="ECO:0000256" key="2">
    <source>
        <dbReference type="ARBA" id="ARBA00022553"/>
    </source>
</evidence>
<keyword evidence="2" id="KW-0597">Phosphoprotein</keyword>
<dbReference type="RefSeq" id="WP_209458658.1">
    <property type="nucleotide sequence ID" value="NZ_JAGGKC010000005.1"/>
</dbReference>
<sequence length="104" mass="10972">MLKIVLLCAAGMSTSMLVKKMQEAAKAKGLEADIAAYPESQLAKVGPSADVILLGPQIRFALKKITAEAEKFNVPVDVIPPADYGMMNGVKVLALAEKMAAAKK</sequence>
<gene>
    <name evidence="9" type="ORF">J2Z34_000896</name>
</gene>
<dbReference type="PANTHER" id="PTHR34581">
    <property type="entry name" value="PTS SYSTEM N,N'-DIACETYLCHITOBIOSE-SPECIFIC EIIB COMPONENT"/>
    <property type="match status" value="1"/>
</dbReference>
<accession>A0ABS4G1K1</accession>
<dbReference type="Gene3D" id="3.40.50.2300">
    <property type="match status" value="1"/>
</dbReference>
<dbReference type="InterPro" id="IPR051819">
    <property type="entry name" value="PTS_sugar-specific_EIIB"/>
</dbReference>
<dbReference type="Proteomes" id="UP001519271">
    <property type="component" value="Unassembled WGS sequence"/>
</dbReference>